<dbReference type="Pfam" id="PF08399">
    <property type="entry name" value="VWA_N"/>
    <property type="match status" value="1"/>
</dbReference>
<dbReference type="PANTHER" id="PTHR10166">
    <property type="entry name" value="VOLTAGE-DEPENDENT CALCIUM CHANNEL SUBUNIT ALPHA-2/DELTA-RELATED"/>
    <property type="match status" value="1"/>
</dbReference>
<dbReference type="PANTHER" id="PTHR10166:SF37">
    <property type="entry name" value="STOLID, ISOFORM H"/>
    <property type="match status" value="1"/>
</dbReference>
<organism evidence="9 10">
    <name type="scientific">Diploptera punctata</name>
    <name type="common">Pacific beetle cockroach</name>
    <dbReference type="NCBI Taxonomy" id="6984"/>
    <lineage>
        <taxon>Eukaryota</taxon>
        <taxon>Metazoa</taxon>
        <taxon>Ecdysozoa</taxon>
        <taxon>Arthropoda</taxon>
        <taxon>Hexapoda</taxon>
        <taxon>Insecta</taxon>
        <taxon>Pterygota</taxon>
        <taxon>Neoptera</taxon>
        <taxon>Polyneoptera</taxon>
        <taxon>Dictyoptera</taxon>
        <taxon>Blattodea</taxon>
        <taxon>Blaberoidea</taxon>
        <taxon>Blaberidae</taxon>
        <taxon>Diplopterinae</taxon>
        <taxon>Diploptera</taxon>
    </lineage>
</organism>
<reference evidence="9" key="2">
    <citation type="submission" date="2023-05" db="EMBL/GenBank/DDBJ databases">
        <authorList>
            <person name="Fouks B."/>
        </authorList>
    </citation>
    <scope>NUCLEOTIDE SEQUENCE</scope>
    <source>
        <strain evidence="9">Stay&amp;Tobe</strain>
        <tissue evidence="9">Testes</tissue>
    </source>
</reference>
<sequence>MFQYKQKGLFKFVNNDDGLLLREIKDNINNLRLLKLNAVKRIVNEAEAVIHKMNLKKWEMDENFTYYSTKTCENEDKLPAHMKTLHCSPNYHFYDECVNTSLSSVHIPDYVPVRENEVSKAITWTEKLDRIFSNNYDKDPSLSWQYFCSTTGILRHYPGLYEDYLSIMA</sequence>
<dbReference type="GO" id="GO:0005245">
    <property type="term" value="F:voltage-gated calcium channel activity"/>
    <property type="evidence" value="ECO:0007669"/>
    <property type="project" value="TreeGrafter"/>
</dbReference>
<gene>
    <name evidence="9" type="ORF">L9F63_017973</name>
</gene>
<comment type="subcellular location">
    <subcellularLocation>
        <location evidence="1">Membrane</location>
        <topology evidence="1">Single-pass type I membrane protein</topology>
    </subcellularLocation>
</comment>
<proteinExistence type="predicted"/>
<keyword evidence="7" id="KW-0325">Glycoprotein</keyword>
<evidence type="ECO:0000256" key="4">
    <source>
        <dbReference type="ARBA" id="ARBA00022837"/>
    </source>
</evidence>
<dbReference type="Proteomes" id="UP001233999">
    <property type="component" value="Unassembled WGS sequence"/>
</dbReference>
<evidence type="ECO:0000256" key="7">
    <source>
        <dbReference type="ARBA" id="ARBA00023180"/>
    </source>
</evidence>
<evidence type="ECO:0000313" key="10">
    <source>
        <dbReference type="Proteomes" id="UP001233999"/>
    </source>
</evidence>
<dbReference type="InterPro" id="IPR013608">
    <property type="entry name" value="VWA_N"/>
</dbReference>
<keyword evidence="10" id="KW-1185">Reference proteome</keyword>
<dbReference type="GO" id="GO:0005891">
    <property type="term" value="C:voltage-gated calcium channel complex"/>
    <property type="evidence" value="ECO:0007669"/>
    <property type="project" value="TreeGrafter"/>
</dbReference>
<evidence type="ECO:0000256" key="2">
    <source>
        <dbReference type="ARBA" id="ARBA00022692"/>
    </source>
</evidence>
<evidence type="ECO:0000259" key="8">
    <source>
        <dbReference type="Pfam" id="PF08399"/>
    </source>
</evidence>
<evidence type="ECO:0000256" key="5">
    <source>
        <dbReference type="ARBA" id="ARBA00022989"/>
    </source>
</evidence>
<evidence type="ECO:0000256" key="3">
    <source>
        <dbReference type="ARBA" id="ARBA00022729"/>
    </source>
</evidence>
<evidence type="ECO:0000313" key="9">
    <source>
        <dbReference type="EMBL" id="KAJ9588738.1"/>
    </source>
</evidence>
<dbReference type="InterPro" id="IPR051173">
    <property type="entry name" value="Ca_channel_alpha-2/delta"/>
</dbReference>
<feature type="domain" description="VWA N-terminal" evidence="8">
    <location>
        <begin position="52"/>
        <end position="160"/>
    </location>
</feature>
<protein>
    <recommendedName>
        <fullName evidence="8">VWA N-terminal domain-containing protein</fullName>
    </recommendedName>
</protein>
<accession>A0AAD7ZXU4</accession>
<evidence type="ECO:0000256" key="1">
    <source>
        <dbReference type="ARBA" id="ARBA00004479"/>
    </source>
</evidence>
<keyword evidence="3" id="KW-0732">Signal</keyword>
<reference evidence="9" key="1">
    <citation type="journal article" date="2023" name="IScience">
        <title>Live-bearing cockroach genome reveals convergent evolutionary mechanisms linked to viviparity in insects and beyond.</title>
        <authorList>
            <person name="Fouks B."/>
            <person name="Harrison M.C."/>
            <person name="Mikhailova A.A."/>
            <person name="Marchal E."/>
            <person name="English S."/>
            <person name="Carruthers M."/>
            <person name="Jennings E.C."/>
            <person name="Chiamaka E.L."/>
            <person name="Frigard R.A."/>
            <person name="Pippel M."/>
            <person name="Attardo G.M."/>
            <person name="Benoit J.B."/>
            <person name="Bornberg-Bauer E."/>
            <person name="Tobe S.S."/>
        </authorList>
    </citation>
    <scope>NUCLEOTIDE SEQUENCE</scope>
    <source>
        <strain evidence="9">Stay&amp;Tobe</strain>
    </source>
</reference>
<keyword evidence="6" id="KW-0472">Membrane</keyword>
<dbReference type="EMBL" id="JASPKZ010005311">
    <property type="protein sequence ID" value="KAJ9588738.1"/>
    <property type="molecule type" value="Genomic_DNA"/>
</dbReference>
<keyword evidence="2" id="KW-0812">Transmembrane</keyword>
<name>A0AAD7ZXU4_DIPPU</name>
<comment type="caution">
    <text evidence="9">The sequence shown here is derived from an EMBL/GenBank/DDBJ whole genome shotgun (WGS) entry which is preliminary data.</text>
</comment>
<evidence type="ECO:0000256" key="6">
    <source>
        <dbReference type="ARBA" id="ARBA00023136"/>
    </source>
</evidence>
<keyword evidence="4" id="KW-0106">Calcium</keyword>
<dbReference type="AlphaFoldDB" id="A0AAD7ZXU4"/>
<keyword evidence="5" id="KW-1133">Transmembrane helix</keyword>